<dbReference type="RefSeq" id="XP_060419693.1">
    <property type="nucleotide sequence ID" value="XM_060559718.1"/>
</dbReference>
<name>A0AAD8VBI7_9PEZI</name>
<dbReference type="GeneID" id="85443958"/>
<comment type="caution">
    <text evidence="2">The sequence shown here is derived from an EMBL/GenBank/DDBJ whole genome shotgun (WGS) entry which is preliminary data.</text>
</comment>
<sequence length="159" mass="16963">MPLFWVASLDHFSSEPAQLHHGRYLVLACAFQREQPGAVSTAGTGGSGESTASSSAERPMLQVTSLCPSAGKDDKARYEPKGMVVLSIDMSWRMVAQPLGLIRSSAPPQKSEAGVTAHRTYMDSCNQGWQTCSAIAMAIYMAAGCRQAGQYGYKIVVSA</sequence>
<dbReference type="Proteomes" id="UP001230504">
    <property type="component" value="Unassembled WGS sequence"/>
</dbReference>
<keyword evidence="3" id="KW-1185">Reference proteome</keyword>
<evidence type="ECO:0000313" key="3">
    <source>
        <dbReference type="Proteomes" id="UP001230504"/>
    </source>
</evidence>
<proteinExistence type="predicted"/>
<evidence type="ECO:0000313" key="2">
    <source>
        <dbReference type="EMBL" id="KAK1599031.1"/>
    </source>
</evidence>
<accession>A0AAD8VBI7</accession>
<evidence type="ECO:0000256" key="1">
    <source>
        <dbReference type="SAM" id="MobiDB-lite"/>
    </source>
</evidence>
<gene>
    <name evidence="2" type="ORF">LY79DRAFT_575596</name>
</gene>
<organism evidence="2 3">
    <name type="scientific">Colletotrichum navitas</name>
    <dbReference type="NCBI Taxonomy" id="681940"/>
    <lineage>
        <taxon>Eukaryota</taxon>
        <taxon>Fungi</taxon>
        <taxon>Dikarya</taxon>
        <taxon>Ascomycota</taxon>
        <taxon>Pezizomycotina</taxon>
        <taxon>Sordariomycetes</taxon>
        <taxon>Hypocreomycetidae</taxon>
        <taxon>Glomerellales</taxon>
        <taxon>Glomerellaceae</taxon>
        <taxon>Colletotrichum</taxon>
        <taxon>Colletotrichum graminicola species complex</taxon>
    </lineage>
</organism>
<dbReference type="AlphaFoldDB" id="A0AAD8VBI7"/>
<protein>
    <submittedName>
        <fullName evidence="2">Uncharacterized protein</fullName>
    </submittedName>
</protein>
<feature type="region of interest" description="Disordered" evidence="1">
    <location>
        <begin position="37"/>
        <end position="59"/>
    </location>
</feature>
<dbReference type="EMBL" id="JAHLJV010000003">
    <property type="protein sequence ID" value="KAK1599031.1"/>
    <property type="molecule type" value="Genomic_DNA"/>
</dbReference>
<reference evidence="2" key="1">
    <citation type="submission" date="2021-06" db="EMBL/GenBank/DDBJ databases">
        <title>Comparative genomics, transcriptomics and evolutionary studies reveal genomic signatures of adaptation to plant cell wall in hemibiotrophic fungi.</title>
        <authorList>
            <consortium name="DOE Joint Genome Institute"/>
            <person name="Baroncelli R."/>
            <person name="Diaz J.F."/>
            <person name="Benocci T."/>
            <person name="Peng M."/>
            <person name="Battaglia E."/>
            <person name="Haridas S."/>
            <person name="Andreopoulos W."/>
            <person name="Labutti K."/>
            <person name="Pangilinan J."/>
            <person name="Floch G.L."/>
            <person name="Makela M.R."/>
            <person name="Henrissat B."/>
            <person name="Grigoriev I.V."/>
            <person name="Crouch J.A."/>
            <person name="De Vries R.P."/>
            <person name="Sukno S.A."/>
            <person name="Thon M.R."/>
        </authorList>
    </citation>
    <scope>NUCLEOTIDE SEQUENCE</scope>
    <source>
        <strain evidence="2">CBS 125086</strain>
    </source>
</reference>